<evidence type="ECO:0000256" key="1">
    <source>
        <dbReference type="ARBA" id="ARBA00004167"/>
    </source>
</evidence>
<dbReference type="CDD" id="cd03404">
    <property type="entry name" value="SPFH_HflK"/>
    <property type="match status" value="1"/>
</dbReference>
<name>A0A1D8K6H0_9GAMM</name>
<feature type="transmembrane region" description="Helical" evidence="6">
    <location>
        <begin position="59"/>
        <end position="79"/>
    </location>
</feature>
<dbReference type="SUPFAM" id="SSF117892">
    <property type="entry name" value="Band 7/SPFH domain"/>
    <property type="match status" value="1"/>
</dbReference>
<keyword evidence="10" id="KW-1185">Reference proteome</keyword>
<organism evidence="9 10">
    <name type="scientific">Acidihalobacter aeolianus</name>
    <dbReference type="NCBI Taxonomy" id="2792603"/>
    <lineage>
        <taxon>Bacteria</taxon>
        <taxon>Pseudomonadati</taxon>
        <taxon>Pseudomonadota</taxon>
        <taxon>Gammaproteobacteria</taxon>
        <taxon>Chromatiales</taxon>
        <taxon>Ectothiorhodospiraceae</taxon>
        <taxon>Acidihalobacter</taxon>
    </lineage>
</organism>
<feature type="domain" description="Band 7" evidence="8">
    <location>
        <begin position="74"/>
        <end position="235"/>
    </location>
</feature>
<evidence type="ECO:0000259" key="8">
    <source>
        <dbReference type="SMART" id="SM00244"/>
    </source>
</evidence>
<sequence>MPWNEPGKHNSGNQDPWGSGRRGGGNTPNPFDLEKWLRRLISRLRGGSDGGGSGNATPAIIFAVVVALLAWLASGFYIVGPGERGVVLRFGAFEQTSLPGPHWHLPYPIEQVHVVDIDQNRSAQSKAVMLTQDENIVDVDVSAQYRVKNAEDYLFNVRDPNQTLRDVLISAIREIVGKSKMDYVVGEGRADIAMRTQTLMQHILDNYKIGLEVIKVNLQDAQPPEQVQSAFADAIKAREDEVRYRNEAEAYANTVIPQARGQAAREIAEAQAYKEQVVARAQGDTSRFDQLLKEYEKSPRVTRERLYLDSMESVLANSSKVLVDTKGKNLLYLPINGLNGAGASGGQSADDAATGSAAAAAAAAAGPTDPMQAERLRRDMRTREGR</sequence>
<feature type="region of interest" description="Disordered" evidence="7">
    <location>
        <begin position="1"/>
        <end position="28"/>
    </location>
</feature>
<dbReference type="NCBIfam" id="TIGR01933">
    <property type="entry name" value="hflK"/>
    <property type="match status" value="1"/>
</dbReference>
<dbReference type="InterPro" id="IPR010201">
    <property type="entry name" value="HflK"/>
</dbReference>
<evidence type="ECO:0000256" key="4">
    <source>
        <dbReference type="ARBA" id="ARBA00022989"/>
    </source>
</evidence>
<feature type="region of interest" description="Disordered" evidence="7">
    <location>
        <begin position="344"/>
        <end position="386"/>
    </location>
</feature>
<evidence type="ECO:0000256" key="3">
    <source>
        <dbReference type="ARBA" id="ARBA00022692"/>
    </source>
</evidence>
<dbReference type="PRINTS" id="PR00721">
    <property type="entry name" value="STOMATIN"/>
</dbReference>
<keyword evidence="5 6" id="KW-0472">Membrane</keyword>
<dbReference type="InterPro" id="IPR001107">
    <property type="entry name" value="Band_7"/>
</dbReference>
<dbReference type="InterPro" id="IPR020980">
    <property type="entry name" value="Membrane_HflK_N"/>
</dbReference>
<dbReference type="Proteomes" id="UP000095342">
    <property type="component" value="Chromosome"/>
</dbReference>
<dbReference type="KEGG" id="aaeo:BJI67_05215"/>
<keyword evidence="4 6" id="KW-1133">Transmembrane helix</keyword>
<dbReference type="Pfam" id="PF12221">
    <property type="entry name" value="HflK_N"/>
    <property type="match status" value="1"/>
</dbReference>
<dbReference type="PANTHER" id="PTHR43327:SF2">
    <property type="entry name" value="MODULATOR OF FTSH PROTEASE HFLK"/>
    <property type="match status" value="1"/>
</dbReference>
<evidence type="ECO:0000313" key="10">
    <source>
        <dbReference type="Proteomes" id="UP000095342"/>
    </source>
</evidence>
<reference evidence="9 10" key="1">
    <citation type="submission" date="2016-09" db="EMBL/GenBank/DDBJ databases">
        <title>Acidihalobacter prosperus V6 (DSM14174).</title>
        <authorList>
            <person name="Khaleque H.N."/>
            <person name="Ramsay J.P."/>
            <person name="Murphy R.J.T."/>
            <person name="Kaksonen A.H."/>
            <person name="Boxall N.J."/>
            <person name="Watkin E.L.J."/>
        </authorList>
    </citation>
    <scope>NUCLEOTIDE SEQUENCE [LARGE SCALE GENOMIC DNA]</scope>
    <source>
        <strain evidence="9 10">V6</strain>
    </source>
</reference>
<protein>
    <recommendedName>
        <fullName evidence="6">Protein HflK</fullName>
    </recommendedName>
</protein>
<accession>A0A1D8K6H0</accession>
<comment type="similarity">
    <text evidence="2 6">Belongs to the band 7/mec-2 family. HflK subfamily.</text>
</comment>
<feature type="compositionally biased region" description="Basic and acidic residues" evidence="7">
    <location>
        <begin position="372"/>
        <end position="386"/>
    </location>
</feature>
<dbReference type="InterPro" id="IPR036013">
    <property type="entry name" value="Band_7/SPFH_dom_sf"/>
</dbReference>
<keyword evidence="3 6" id="KW-0812">Transmembrane</keyword>
<evidence type="ECO:0000256" key="5">
    <source>
        <dbReference type="ARBA" id="ARBA00023136"/>
    </source>
</evidence>
<dbReference type="GO" id="GO:0016020">
    <property type="term" value="C:membrane"/>
    <property type="evidence" value="ECO:0007669"/>
    <property type="project" value="UniProtKB-SubCell"/>
</dbReference>
<feature type="compositionally biased region" description="Low complexity" evidence="7">
    <location>
        <begin position="346"/>
        <end position="366"/>
    </location>
</feature>
<comment type="subcellular location">
    <subcellularLocation>
        <location evidence="1">Membrane</location>
        <topology evidence="1">Single-pass membrane protein</topology>
    </subcellularLocation>
</comment>
<evidence type="ECO:0000256" key="2">
    <source>
        <dbReference type="ARBA" id="ARBA00006971"/>
    </source>
</evidence>
<dbReference type="Pfam" id="PF01145">
    <property type="entry name" value="Band_7"/>
    <property type="match status" value="1"/>
</dbReference>
<dbReference type="AlphaFoldDB" id="A0A1D8K6H0"/>
<dbReference type="InterPro" id="IPR001972">
    <property type="entry name" value="Stomatin_HflK_fam"/>
</dbReference>
<dbReference type="EMBL" id="CP017448">
    <property type="protein sequence ID" value="AOV16548.1"/>
    <property type="molecule type" value="Genomic_DNA"/>
</dbReference>
<dbReference type="RefSeq" id="WP_070072140.1">
    <property type="nucleotide sequence ID" value="NZ_CP017448.1"/>
</dbReference>
<evidence type="ECO:0000256" key="6">
    <source>
        <dbReference type="RuleBase" id="RU364113"/>
    </source>
</evidence>
<proteinExistence type="inferred from homology"/>
<dbReference type="InterPro" id="IPR050710">
    <property type="entry name" value="Band7/mec-2_domain"/>
</dbReference>
<dbReference type="Gene3D" id="3.30.479.30">
    <property type="entry name" value="Band 7 domain"/>
    <property type="match status" value="1"/>
</dbReference>
<evidence type="ECO:0000313" key="9">
    <source>
        <dbReference type="EMBL" id="AOV16548.1"/>
    </source>
</evidence>
<gene>
    <name evidence="9" type="ORF">BJI67_05215</name>
</gene>
<dbReference type="SMART" id="SM00244">
    <property type="entry name" value="PHB"/>
    <property type="match status" value="1"/>
</dbReference>
<dbReference type="PANTHER" id="PTHR43327">
    <property type="entry name" value="STOMATIN-LIKE PROTEIN 2, MITOCHONDRIAL"/>
    <property type="match status" value="1"/>
</dbReference>
<comment type="function">
    <text evidence="6">HflC and HflK could encode or regulate a protease.</text>
</comment>
<evidence type="ECO:0000256" key="7">
    <source>
        <dbReference type="SAM" id="MobiDB-lite"/>
    </source>
</evidence>
<comment type="subunit">
    <text evidence="6">HflC and HflK may interact to form a multimeric complex.</text>
</comment>